<name>A0ABR2WLE4_9FUNG</name>
<dbReference type="Pfam" id="PF05303">
    <property type="entry name" value="GSKIP_dom"/>
    <property type="match status" value="1"/>
</dbReference>
<keyword evidence="3" id="KW-1185">Reference proteome</keyword>
<dbReference type="Gene3D" id="3.30.2280.10">
    <property type="entry name" value="Hypothetical protein (hspc210)"/>
    <property type="match status" value="1"/>
</dbReference>
<comment type="caution">
    <text evidence="2">The sequence shown here is derived from an EMBL/GenBank/DDBJ whole genome shotgun (WGS) entry which is preliminary data.</text>
</comment>
<dbReference type="InterPro" id="IPR023231">
    <property type="entry name" value="GSKIP_dom_sf"/>
</dbReference>
<dbReference type="InterPro" id="IPR007967">
    <property type="entry name" value="GSKIP_dom"/>
</dbReference>
<organism evidence="2 3">
    <name type="scientific">Basidiobolus ranarum</name>
    <dbReference type="NCBI Taxonomy" id="34480"/>
    <lineage>
        <taxon>Eukaryota</taxon>
        <taxon>Fungi</taxon>
        <taxon>Fungi incertae sedis</taxon>
        <taxon>Zoopagomycota</taxon>
        <taxon>Entomophthoromycotina</taxon>
        <taxon>Basidiobolomycetes</taxon>
        <taxon>Basidiobolales</taxon>
        <taxon>Basidiobolaceae</taxon>
        <taxon>Basidiobolus</taxon>
    </lineage>
</organism>
<dbReference type="SUPFAM" id="SSF103107">
    <property type="entry name" value="Hypothetical protein c14orf129, hspc210"/>
    <property type="match status" value="1"/>
</dbReference>
<gene>
    <name evidence="2" type="ORF">K7432_012019</name>
</gene>
<accession>A0ABR2WLE4</accession>
<dbReference type="Proteomes" id="UP001479436">
    <property type="component" value="Unassembled WGS sequence"/>
</dbReference>
<dbReference type="EMBL" id="JASJQH010000997">
    <property type="protein sequence ID" value="KAK9762339.1"/>
    <property type="molecule type" value="Genomic_DNA"/>
</dbReference>
<proteinExistence type="predicted"/>
<sequence length="128" mass="14550">MKSTNSREEVITALRGLQFGVKEDSLEILVMKHPVDPYLPWCVFEFTILEGVHVRMEINSSGYTITRASVESSNSPAAVTHFEQVVKKMLLEYHGSLDSVMAKVSPQFSRRFGSVKATKQTEYLECYR</sequence>
<evidence type="ECO:0000259" key="1">
    <source>
        <dbReference type="Pfam" id="PF05303"/>
    </source>
</evidence>
<protein>
    <recommendedName>
        <fullName evidence="1">GSKIP domain-containing protein</fullName>
    </recommendedName>
</protein>
<feature type="domain" description="GSKIP" evidence="1">
    <location>
        <begin position="7"/>
        <end position="119"/>
    </location>
</feature>
<evidence type="ECO:0000313" key="3">
    <source>
        <dbReference type="Proteomes" id="UP001479436"/>
    </source>
</evidence>
<evidence type="ECO:0000313" key="2">
    <source>
        <dbReference type="EMBL" id="KAK9762339.1"/>
    </source>
</evidence>
<reference evidence="2 3" key="1">
    <citation type="submission" date="2023-04" db="EMBL/GenBank/DDBJ databases">
        <title>Genome of Basidiobolus ranarum AG-B5.</title>
        <authorList>
            <person name="Stajich J.E."/>
            <person name="Carter-House D."/>
            <person name="Gryganskyi A."/>
        </authorList>
    </citation>
    <scope>NUCLEOTIDE SEQUENCE [LARGE SCALE GENOMIC DNA]</scope>
    <source>
        <strain evidence="2 3">AG-B5</strain>
    </source>
</reference>